<dbReference type="InterPro" id="IPR000408">
    <property type="entry name" value="Reg_chr_condens"/>
</dbReference>
<dbReference type="InterPro" id="IPR013083">
    <property type="entry name" value="Znf_RING/FYVE/PHD"/>
</dbReference>
<feature type="compositionally biased region" description="Basic and acidic residues" evidence="10">
    <location>
        <begin position="1297"/>
        <end position="1331"/>
    </location>
</feature>
<dbReference type="Pfam" id="PF01363">
    <property type="entry name" value="FYVE"/>
    <property type="match status" value="2"/>
</dbReference>
<feature type="compositionally biased region" description="Basic and acidic residues" evidence="10">
    <location>
        <begin position="2063"/>
        <end position="2097"/>
    </location>
</feature>
<dbReference type="Gene3D" id="2.30.29.30">
    <property type="entry name" value="Pleckstrin-homology domain (PH domain)/Phosphotyrosine-binding domain (PTB)"/>
    <property type="match status" value="1"/>
</dbReference>
<dbReference type="Proteomes" id="UP000030645">
    <property type="component" value="Unassembled WGS sequence"/>
</dbReference>
<dbReference type="InterPro" id="IPR058923">
    <property type="entry name" value="RCC1-like_dom"/>
</dbReference>
<dbReference type="Pfam" id="PF13713">
    <property type="entry name" value="BRX_N"/>
    <property type="match status" value="2"/>
</dbReference>
<feature type="repeat" description="RCC1" evidence="8">
    <location>
        <begin position="973"/>
        <end position="1024"/>
    </location>
</feature>
<feature type="repeat" description="RCC1" evidence="8">
    <location>
        <begin position="1570"/>
        <end position="1621"/>
    </location>
</feature>
<dbReference type="InterPro" id="IPR023210">
    <property type="entry name" value="NADP_OxRdtase_dom"/>
</dbReference>
<feature type="repeat" description="RCC1" evidence="8">
    <location>
        <begin position="1736"/>
        <end position="1787"/>
    </location>
</feature>
<protein>
    <submittedName>
        <fullName evidence="13">Protein tas</fullName>
    </submittedName>
</protein>
<dbReference type="PROSITE" id="PS00626">
    <property type="entry name" value="RCC1_2"/>
    <property type="match status" value="2"/>
</dbReference>
<feature type="repeat" description="RCC1" evidence="8">
    <location>
        <begin position="807"/>
        <end position="858"/>
    </location>
</feature>
<dbReference type="EMBL" id="KE345336">
    <property type="protein sequence ID" value="EXC01805.1"/>
    <property type="molecule type" value="Genomic_DNA"/>
</dbReference>
<dbReference type="CDD" id="cd19094">
    <property type="entry name" value="AKR_Tas-like"/>
    <property type="match status" value="1"/>
</dbReference>
<evidence type="ECO:0000313" key="14">
    <source>
        <dbReference type="Proteomes" id="UP000030645"/>
    </source>
</evidence>
<feature type="coiled-coil region" evidence="9">
    <location>
        <begin position="1955"/>
        <end position="1989"/>
    </location>
</feature>
<evidence type="ECO:0000256" key="1">
    <source>
        <dbReference type="ARBA" id="ARBA00022723"/>
    </source>
</evidence>
<feature type="repeat" description="RCC1" evidence="8">
    <location>
        <begin position="869"/>
        <end position="920"/>
    </location>
</feature>
<dbReference type="Pfam" id="PF08381">
    <property type="entry name" value="BRX"/>
    <property type="match status" value="2"/>
</dbReference>
<dbReference type="SUPFAM" id="SSF57903">
    <property type="entry name" value="FYVE/PHD zinc finger"/>
    <property type="match status" value="2"/>
</dbReference>
<keyword evidence="14" id="KW-1185">Reference proteome</keyword>
<feature type="compositionally biased region" description="Low complexity" evidence="10">
    <location>
        <begin position="2051"/>
        <end position="2062"/>
    </location>
</feature>
<keyword evidence="5" id="KW-0521">NADP</keyword>
<keyword evidence="2" id="KW-0677">Repeat</keyword>
<feature type="repeat" description="RCC1" evidence="8">
    <location>
        <begin position="1632"/>
        <end position="1683"/>
    </location>
</feature>
<evidence type="ECO:0000256" key="8">
    <source>
        <dbReference type="PROSITE-ProRule" id="PRU00235"/>
    </source>
</evidence>
<feature type="region of interest" description="Disordered" evidence="10">
    <location>
        <begin position="2049"/>
        <end position="2115"/>
    </location>
</feature>
<dbReference type="Gene3D" id="3.20.20.100">
    <property type="entry name" value="NADP-dependent oxidoreductase domain"/>
    <property type="match status" value="1"/>
</dbReference>
<gene>
    <name evidence="13" type="ORF">L484_021444</name>
</gene>
<dbReference type="InterPro" id="IPR013591">
    <property type="entry name" value="Brevis_radix_dom"/>
</dbReference>
<keyword evidence="3 7" id="KW-0863">Zinc-finger</keyword>
<evidence type="ECO:0000256" key="6">
    <source>
        <dbReference type="ARBA" id="ARBA00023002"/>
    </source>
</evidence>
<dbReference type="InterPro" id="IPR011993">
    <property type="entry name" value="PH-like_dom_sf"/>
</dbReference>
<feature type="repeat" description="RCC1" evidence="8">
    <location>
        <begin position="1684"/>
        <end position="1735"/>
    </location>
</feature>
<feature type="repeat" description="RCC1" evidence="8">
    <location>
        <begin position="921"/>
        <end position="972"/>
    </location>
</feature>
<dbReference type="SUPFAM" id="SSF50985">
    <property type="entry name" value="RCC1/BLIP-II"/>
    <property type="match status" value="2"/>
</dbReference>
<name>W9RPR0_9ROSA</name>
<accession>W9RPR0</accession>
<feature type="region of interest" description="Disordered" evidence="10">
    <location>
        <begin position="1281"/>
        <end position="1350"/>
    </location>
</feature>
<dbReference type="InterPro" id="IPR051210">
    <property type="entry name" value="Ub_ligase/GEF_domain"/>
</dbReference>
<dbReference type="PANTHER" id="PTHR22870">
    <property type="entry name" value="REGULATOR OF CHROMOSOME CONDENSATION"/>
    <property type="match status" value="1"/>
</dbReference>
<dbReference type="GO" id="GO:0016491">
    <property type="term" value="F:oxidoreductase activity"/>
    <property type="evidence" value="ECO:0007669"/>
    <property type="project" value="UniProtKB-KW"/>
</dbReference>
<evidence type="ECO:0000259" key="12">
    <source>
        <dbReference type="PROSITE" id="PS51514"/>
    </source>
</evidence>
<keyword evidence="9" id="KW-0175">Coiled coil</keyword>
<feature type="repeat" description="RCC1" evidence="8">
    <location>
        <begin position="645"/>
        <end position="703"/>
    </location>
</feature>
<dbReference type="Gene3D" id="2.130.10.30">
    <property type="entry name" value="Regulator of chromosome condensation 1/beta-lactamase-inhibitor protein II"/>
    <property type="match status" value="5"/>
</dbReference>
<dbReference type="PROSITE" id="PS50012">
    <property type="entry name" value="RCC1_3"/>
    <property type="match status" value="13"/>
</dbReference>
<dbReference type="CDD" id="cd00065">
    <property type="entry name" value="FYVE_like_SF"/>
    <property type="match status" value="2"/>
</dbReference>
<dbReference type="PANTHER" id="PTHR22870:SF352">
    <property type="entry name" value="REGULATOR OF CHROMOSOME CONDENSATION (RCC1) FAMILY PROTEIN"/>
    <property type="match status" value="1"/>
</dbReference>
<evidence type="ECO:0000256" key="5">
    <source>
        <dbReference type="ARBA" id="ARBA00022857"/>
    </source>
</evidence>
<feature type="repeat" description="RCC1" evidence="8">
    <location>
        <begin position="756"/>
        <end position="806"/>
    </location>
</feature>
<keyword evidence="4" id="KW-0862">Zinc</keyword>
<feature type="repeat" description="RCC1" evidence="8">
    <location>
        <begin position="704"/>
        <end position="755"/>
    </location>
</feature>
<dbReference type="PROSITE" id="PS51514">
    <property type="entry name" value="BRX"/>
    <property type="match status" value="2"/>
</dbReference>
<dbReference type="PROSITE" id="PS50178">
    <property type="entry name" value="ZF_FYVE"/>
    <property type="match status" value="1"/>
</dbReference>
<keyword evidence="1" id="KW-0479">Metal-binding</keyword>
<dbReference type="Pfam" id="PF25390">
    <property type="entry name" value="WD40_RLD"/>
    <property type="match status" value="2"/>
</dbReference>
<dbReference type="Pfam" id="PF00248">
    <property type="entry name" value="Aldo_ket_red"/>
    <property type="match status" value="1"/>
</dbReference>
<feature type="region of interest" description="Disordered" evidence="10">
    <location>
        <begin position="1914"/>
        <end position="1941"/>
    </location>
</feature>
<feature type="region of interest" description="Disordered" evidence="10">
    <location>
        <begin position="1148"/>
        <end position="1175"/>
    </location>
</feature>
<evidence type="ECO:0000256" key="7">
    <source>
        <dbReference type="PROSITE-ProRule" id="PRU00091"/>
    </source>
</evidence>
<feature type="domain" description="FYVE-type" evidence="11">
    <location>
        <begin position="1029"/>
        <end position="1083"/>
    </location>
</feature>
<feature type="repeat" description="RCC1" evidence="8">
    <location>
        <begin position="1515"/>
        <end position="1569"/>
    </location>
</feature>
<evidence type="ECO:0000313" key="13">
    <source>
        <dbReference type="EMBL" id="EXC01805.1"/>
    </source>
</evidence>
<feature type="domain" description="BRX" evidence="12">
    <location>
        <begin position="2120"/>
        <end position="2175"/>
    </location>
</feature>
<organism evidence="13 14">
    <name type="scientific">Morus notabilis</name>
    <dbReference type="NCBI Taxonomy" id="981085"/>
    <lineage>
        <taxon>Eukaryota</taxon>
        <taxon>Viridiplantae</taxon>
        <taxon>Streptophyta</taxon>
        <taxon>Embryophyta</taxon>
        <taxon>Tracheophyta</taxon>
        <taxon>Spermatophyta</taxon>
        <taxon>Magnoliopsida</taxon>
        <taxon>eudicotyledons</taxon>
        <taxon>Gunneridae</taxon>
        <taxon>Pentapetalae</taxon>
        <taxon>rosids</taxon>
        <taxon>fabids</taxon>
        <taxon>Rosales</taxon>
        <taxon>Moraceae</taxon>
        <taxon>Moreae</taxon>
        <taxon>Morus</taxon>
    </lineage>
</organism>
<dbReference type="InterPro" id="IPR017455">
    <property type="entry name" value="Znf_FYVE-rel"/>
</dbReference>
<dbReference type="PRINTS" id="PR00633">
    <property type="entry name" value="RCCNDNSATION"/>
</dbReference>
<reference evidence="14" key="1">
    <citation type="submission" date="2013-01" db="EMBL/GenBank/DDBJ databases">
        <title>Draft Genome Sequence of a Mulberry Tree, Morus notabilis C.K. Schneid.</title>
        <authorList>
            <person name="He N."/>
            <person name="Zhao S."/>
        </authorList>
    </citation>
    <scope>NUCLEOTIDE SEQUENCE</scope>
</reference>
<feature type="compositionally biased region" description="Polar residues" evidence="10">
    <location>
        <begin position="1914"/>
        <end position="1928"/>
    </location>
</feature>
<feature type="coiled-coil region" evidence="9">
    <location>
        <begin position="1189"/>
        <end position="1223"/>
    </location>
</feature>
<dbReference type="Gene3D" id="3.30.40.10">
    <property type="entry name" value="Zinc/RING finger domain, C3HC4 (zinc finger)"/>
    <property type="match status" value="2"/>
</dbReference>
<evidence type="ECO:0000256" key="4">
    <source>
        <dbReference type="ARBA" id="ARBA00022833"/>
    </source>
</evidence>
<evidence type="ECO:0000256" key="10">
    <source>
        <dbReference type="SAM" id="MobiDB-lite"/>
    </source>
</evidence>
<dbReference type="GO" id="GO:0008270">
    <property type="term" value="F:zinc ion binding"/>
    <property type="evidence" value="ECO:0007669"/>
    <property type="project" value="UniProtKB-KW"/>
</dbReference>
<evidence type="ECO:0000256" key="3">
    <source>
        <dbReference type="ARBA" id="ARBA00022771"/>
    </source>
</evidence>
<proteinExistence type="predicted"/>
<feature type="domain" description="BRX" evidence="12">
    <location>
        <begin position="1354"/>
        <end position="1409"/>
    </location>
</feature>
<dbReference type="SUPFAM" id="SSF50729">
    <property type="entry name" value="PH domain-like"/>
    <property type="match status" value="1"/>
</dbReference>
<dbReference type="InterPro" id="IPR011011">
    <property type="entry name" value="Znf_FYVE_PHD"/>
</dbReference>
<dbReference type="InterPro" id="IPR027988">
    <property type="entry name" value="BRX_N"/>
</dbReference>
<dbReference type="STRING" id="981085.W9RPR0"/>
<dbReference type="InterPro" id="IPR000306">
    <property type="entry name" value="Znf_FYVE"/>
</dbReference>
<dbReference type="SUPFAM" id="SSF51430">
    <property type="entry name" value="NAD(P)-linked oxidoreductase"/>
    <property type="match status" value="1"/>
</dbReference>
<feature type="compositionally biased region" description="Polar residues" evidence="10">
    <location>
        <begin position="1148"/>
        <end position="1162"/>
    </location>
</feature>
<evidence type="ECO:0000256" key="2">
    <source>
        <dbReference type="ARBA" id="ARBA00022737"/>
    </source>
</evidence>
<dbReference type="FunFam" id="2.130.10.30:FF:000028">
    <property type="entry name" value="PH, RCC1 and FYVE domains-containing protein 1"/>
    <property type="match status" value="1"/>
</dbReference>
<sequence length="2245" mass="248186">METFGVGTYSKTIYNANVNANLIFSIKKKSVSEHSSVTYWPQVVPLAKAHSTTISKPETSLFTSLKTVVPTRQIAVIHDILGHVLTGHLPRITLFSPLQWPKLHAPPFARLFTRRNSSPLPQKLRHCRRKLGDSDLVISEITLGTMTFGEQNTEKESHEILSYAFEHGINALDTAEAYPIPMKKETQGRTDLYISSWLNSQPRDKIIVATKVCGYSERMSYIRENAKVLRVDSANIKESVEKSLKRLNTDYIDLLQIHWPDRYVALFGEFFYNPTKWRPSVPFVEQLRAFQELIDEGKVRYIGVSNETSYGVMEFVRAAKVEGLPKIVSIQNSYSLLVRCAFEVDLVEVCHPKNCNVGLLAYSPLAGGALTGKYLDSDSEAARKGRLNLFPGYMERYNKSVAKEATIKYIELAKKHGVSPVQLALGFARDRPFMTSTIIGATSVEQLKEDIDAFLTTERPLPAEAIVALKKGTQLIKYCRKRKPKLYPFRISPAVFRRYLRPEKDYLSFSLLYNNGERSLDLICKDKAEIELWFVGLKELIPSGQQRTRRSKSDYFDQQDGSDIIQNGSPLRVSFDFTCIAHGRVSIDLNSSRESPLNLVGSDLASECASMQLRTNPGDGFRISVSSTPSCSSGGSGPDDIESLGDVYLWGEVSLDGTLPDGSMSPVPIKTDVLTPRPLELNVVLDVHQISCGVRHVALVTRQGKVFTWGEESGGRLGHGIDKDFSRPRLVEFLAINNVGFVACGEYHSCVVSTTGDFFTWGDGAHNAGLLGHGTDIPKRVNGPLEGLQVLSVACGTWHSALSTSNGKLFPFCDGTFSVLGHGDRQSVSYPREVQLLSGLKTIKVACGVWHTAAIVEVAGQAGSSISSRKLFTWGNGDKNRLGHGNKETYLLPTCVSSLIDYNFQQLGCGRTMTVALTTSGHVFTMGGTSYGQLGNPSSDGKTPCLVQDKLVGEFVEEISCGANHVDVLTSRSEVFTWGKGANGRLGHGDIEDQKTPTLVEALKDRHVKNISCGSNFTTSICIHKWVSGADQSVCSGCRQAFGFTRKRHNCYNCGLVHCHACSSRKAFRAALAPTPGKPHRVRSSRVLLYPTTEPVKYLEVRFGRSGTKSDYSSMVRASQVPSLLQLKHIAFPSSLSAIQNALKPVMTTSPHTSVNSRTSSPYARKPSPPRSATPVFSKSVIDNIKKSNELLTQEVTKLHGQVKSLKQKCDVQDAEMQQLRRDAKAATSFAEGQSSKCKVAKELVKSFTEQLKAITEKLPTEDSENEIMKSLHVRAEDFLNMTNETTSETSSSLRTSLEREHRHTNHLSHEGGDTSPHSDKPSISRTREDETQPSSEDGSKSHRSLAMKAEKGKEVIEQFEPGVYVTLIQLQNGTRIFRRVKFSKRRFSEQQAEEWWNNNKDRLLKTYNVPQKCFGHGIDKDFSRPRLVEFLAINNVGFVACGEYHSCVVSTTGDFFTWGDGAHNAGLLGHGTDCFGHGIDKDFSRPRLVEFLAINNVGFVACGEYHSCVVSTTGDFFTWGDGAHNAGLLGHGTDVSHWIPKRVNGPLEGLQVLSVACGTWHSALSTSNGKLFTFGDGTFGVLGHGDRQSVSYPREVQLLSGLKTIKVACGVWHTAAIVEVAGQAGSSISSRKLFTWGNGDKNRLGHGNKETYLLPTCVSSLIDYNFQQLGCGRTMTVALTTSGHVFTMGGTSYGQLGNPSSDGKTPCLVQDKLVGEFVEEISCGANHVDVLTSRSEVFTWGKGANGRLGHGDIEDQKTPTLVEALKDRHVKNISCGSNFTTSICIHKWVSGADQSVCSGCRQAFGFTRKRHNCYNCGLVHCHACSSRKAFRAALAPTPGKPHRVVEVRSSRVLLYPTTEPVKYLEVRFGRSGTKSDYSSMVRASQVPSLLQLKHIAFPSSLSAIQNALKPVMTTSPHTSVNSRTSSPYARKPSPPRSATPVFSKSVIDNIKKSNELLTQEVTKLHGQVKSLKQKCDVQDAEMQQLRRDAKAATSFVEGQSSKCKVAKELVKSFTEQLKAITEKLPTEDSENEIMKSLHARAEDFLNMTNETTSETSSSLRTSLEREHQHTNHLSHEGGDTSPHSDRPSVFRTREDETQPSSEDGSKSHRSLAMKAEKGKEVIEQFEPGVYVTLIQLQNGTRIFRRVKFSKRRFSEQQAEEWWNNNKDRLLKTYNVPQKVNPAQTRSSSTPAPRLFLRLLRKAPTLSHLPRHREEKGVNCNTIVFIYLPHVSLLNCPWLHSNGFV</sequence>
<feature type="compositionally biased region" description="Low complexity" evidence="10">
    <location>
        <begin position="1285"/>
        <end position="1296"/>
    </location>
</feature>
<dbReference type="FunFam" id="3.20.20.100:FF:000005">
    <property type="entry name" value="NADP(H)-dependent aldo-keto reductase"/>
    <property type="match status" value="1"/>
</dbReference>
<feature type="repeat" description="RCC1" evidence="8">
    <location>
        <begin position="1454"/>
        <end position="1514"/>
    </location>
</feature>
<keyword evidence="6" id="KW-0560">Oxidoreductase</keyword>
<dbReference type="eggNOG" id="KOG1575">
    <property type="taxonomic scope" value="Eukaryota"/>
</dbReference>
<evidence type="ECO:0000259" key="11">
    <source>
        <dbReference type="PROSITE" id="PS50178"/>
    </source>
</evidence>
<dbReference type="InterPro" id="IPR036812">
    <property type="entry name" value="NAD(P)_OxRdtase_dom_sf"/>
</dbReference>
<dbReference type="SMART" id="SM00064">
    <property type="entry name" value="FYVE"/>
    <property type="match status" value="2"/>
</dbReference>
<dbReference type="InterPro" id="IPR009091">
    <property type="entry name" value="RCC1/BLIP-II"/>
</dbReference>
<evidence type="ECO:0000256" key="9">
    <source>
        <dbReference type="SAM" id="Coils"/>
    </source>
</evidence>